<dbReference type="Pfam" id="PF01943">
    <property type="entry name" value="Polysacc_synt"/>
    <property type="match status" value="1"/>
</dbReference>
<keyword evidence="8" id="KW-1185">Reference proteome</keyword>
<feature type="transmembrane region" description="Helical" evidence="6">
    <location>
        <begin position="447"/>
        <end position="466"/>
    </location>
</feature>
<dbReference type="Proteomes" id="UP000474777">
    <property type="component" value="Unassembled WGS sequence"/>
</dbReference>
<evidence type="ECO:0000313" key="7">
    <source>
        <dbReference type="EMBL" id="NEM96856.1"/>
    </source>
</evidence>
<dbReference type="GO" id="GO:0005886">
    <property type="term" value="C:plasma membrane"/>
    <property type="evidence" value="ECO:0007669"/>
    <property type="project" value="UniProtKB-SubCell"/>
</dbReference>
<organism evidence="7 8">
    <name type="scientific">Pontibacter burrus</name>
    <dbReference type="NCBI Taxonomy" id="2704466"/>
    <lineage>
        <taxon>Bacteria</taxon>
        <taxon>Pseudomonadati</taxon>
        <taxon>Bacteroidota</taxon>
        <taxon>Cytophagia</taxon>
        <taxon>Cytophagales</taxon>
        <taxon>Hymenobacteraceae</taxon>
        <taxon>Pontibacter</taxon>
    </lineage>
</organism>
<evidence type="ECO:0000256" key="4">
    <source>
        <dbReference type="ARBA" id="ARBA00022989"/>
    </source>
</evidence>
<feature type="transmembrane region" description="Helical" evidence="6">
    <location>
        <begin position="175"/>
        <end position="196"/>
    </location>
</feature>
<dbReference type="InterPro" id="IPR002797">
    <property type="entry name" value="Polysacc_synth"/>
</dbReference>
<feature type="transmembrane region" description="Helical" evidence="6">
    <location>
        <begin position="421"/>
        <end position="441"/>
    </location>
</feature>
<keyword evidence="4 6" id="KW-1133">Transmembrane helix</keyword>
<feature type="transmembrane region" description="Helical" evidence="6">
    <location>
        <begin position="252"/>
        <end position="278"/>
    </location>
</feature>
<evidence type="ECO:0000313" key="8">
    <source>
        <dbReference type="Proteomes" id="UP000474777"/>
    </source>
</evidence>
<evidence type="ECO:0000256" key="2">
    <source>
        <dbReference type="ARBA" id="ARBA00022475"/>
    </source>
</evidence>
<dbReference type="PANTHER" id="PTHR30250">
    <property type="entry name" value="PST FAMILY PREDICTED COLANIC ACID TRANSPORTER"/>
    <property type="match status" value="1"/>
</dbReference>
<reference evidence="7 8" key="1">
    <citation type="submission" date="2020-02" db="EMBL/GenBank/DDBJ databases">
        <authorList>
            <person name="Kim M.K."/>
        </authorList>
    </citation>
    <scope>NUCLEOTIDE SEQUENCE [LARGE SCALE GENOMIC DNA]</scope>
    <source>
        <strain evidence="7 8">BT327</strain>
    </source>
</reference>
<feature type="transmembrane region" description="Helical" evidence="6">
    <location>
        <begin position="86"/>
        <end position="105"/>
    </location>
</feature>
<feature type="transmembrane region" description="Helical" evidence="6">
    <location>
        <begin position="299"/>
        <end position="316"/>
    </location>
</feature>
<evidence type="ECO:0000256" key="5">
    <source>
        <dbReference type="ARBA" id="ARBA00023136"/>
    </source>
</evidence>
<dbReference type="EMBL" id="JAAGWD010000001">
    <property type="protein sequence ID" value="NEM96856.1"/>
    <property type="molecule type" value="Genomic_DNA"/>
</dbReference>
<proteinExistence type="predicted"/>
<keyword evidence="5 6" id="KW-0472">Membrane</keyword>
<gene>
    <name evidence="7" type="ORF">GXP69_04045</name>
</gene>
<evidence type="ECO:0000256" key="3">
    <source>
        <dbReference type="ARBA" id="ARBA00022692"/>
    </source>
</evidence>
<evidence type="ECO:0000256" key="1">
    <source>
        <dbReference type="ARBA" id="ARBA00004651"/>
    </source>
</evidence>
<comment type="subcellular location">
    <subcellularLocation>
        <location evidence="1">Cell membrane</location>
        <topology evidence="1">Multi-pass membrane protein</topology>
    </subcellularLocation>
</comment>
<feature type="transmembrane region" description="Helical" evidence="6">
    <location>
        <begin position="392"/>
        <end position="409"/>
    </location>
</feature>
<name>A0A6B3LRN3_9BACT</name>
<feature type="transmembrane region" description="Helical" evidence="6">
    <location>
        <begin position="332"/>
        <end position="353"/>
    </location>
</feature>
<dbReference type="AlphaFoldDB" id="A0A6B3LRN3"/>
<dbReference type="PANTHER" id="PTHR30250:SF11">
    <property type="entry name" value="O-ANTIGEN TRANSPORTER-RELATED"/>
    <property type="match status" value="1"/>
</dbReference>
<feature type="transmembrane region" description="Helical" evidence="6">
    <location>
        <begin position="46"/>
        <end position="65"/>
    </location>
</feature>
<keyword evidence="3 6" id="KW-0812">Transmembrane</keyword>
<dbReference type="RefSeq" id="WP_163912616.1">
    <property type="nucleotide sequence ID" value="NZ_JAAGWD010000001.1"/>
</dbReference>
<dbReference type="InterPro" id="IPR050833">
    <property type="entry name" value="Poly_Biosynth_Transport"/>
</dbReference>
<sequence>MLRKLFTHAVIYGLAAQAPRLAGVFTLPIITRYLTSADYGVAGVVMAYVSVFTMLQSLGVNVVLVNSYARHPERFGWIWRQLNGFISVWSLVYGLLVIVSLYFLVPAEADAHRLEIALLCGVPIMLFQMTETQSTIYWQLAQRPVPLAIRSFIVGALIVALNVYTIAYLGLAYRGWFYATFIATAVGFILNGHHLYFRLKLWPIFRFKWQRIRHSLRVSLPVVPHNMALFMMDTSDRLVLDVLRVPIQRIGLYNLAASFGGYFMLATSAVMQAASPFYMKYLAQERTYEAALQVRRLTFLLQVLFLFATTLGSLWMREVFLLLIKNETLQQAYPLAIVMLMACNYRPMYIAVINTLTYREQTDKLWQISVVAGVGNVVLNFIFVPIFGYQAAAYTTFASLMYMGYAGFYMKAYRSTSLVPYYPIAWLLLTILLLVAVYSLATIAIGVKVIVTIVACVGALATAVAYRGKLEL</sequence>
<feature type="transmembrane region" description="Helical" evidence="6">
    <location>
        <begin position="147"/>
        <end position="169"/>
    </location>
</feature>
<accession>A0A6B3LRN3</accession>
<evidence type="ECO:0000256" key="6">
    <source>
        <dbReference type="SAM" id="Phobius"/>
    </source>
</evidence>
<protein>
    <submittedName>
        <fullName evidence="7">Lipopolysaccharide biosynthesis protein</fullName>
    </submittedName>
</protein>
<keyword evidence="2" id="KW-1003">Cell membrane</keyword>
<feature type="transmembrane region" description="Helical" evidence="6">
    <location>
        <begin position="365"/>
        <end position="386"/>
    </location>
</feature>
<comment type="caution">
    <text evidence="7">The sequence shown here is derived from an EMBL/GenBank/DDBJ whole genome shotgun (WGS) entry which is preliminary data.</text>
</comment>